<dbReference type="InterPro" id="IPR002048">
    <property type="entry name" value="EF_hand_dom"/>
</dbReference>
<dbReference type="InterPro" id="IPR018247">
    <property type="entry name" value="EF_Hand_1_Ca_BS"/>
</dbReference>
<sequence length="99" mass="10766">MNTVSKIIISAVAALAVSNVAFSETKATDDTNKHEMKKHGLYGDTNGDGVVTKDEAMAKALKRFEKMDANGDGQITKEEMMAAHKKHKDGKKPSCKDKK</sequence>
<dbReference type="EMBL" id="LAZR01017208">
    <property type="protein sequence ID" value="KKM01390.1"/>
    <property type="molecule type" value="Genomic_DNA"/>
</dbReference>
<evidence type="ECO:0000259" key="1">
    <source>
        <dbReference type="PROSITE" id="PS50222"/>
    </source>
</evidence>
<comment type="caution">
    <text evidence="2">The sequence shown here is derived from an EMBL/GenBank/DDBJ whole genome shotgun (WGS) entry which is preliminary data.</text>
</comment>
<organism evidence="2">
    <name type="scientific">marine sediment metagenome</name>
    <dbReference type="NCBI Taxonomy" id="412755"/>
    <lineage>
        <taxon>unclassified sequences</taxon>
        <taxon>metagenomes</taxon>
        <taxon>ecological metagenomes</taxon>
    </lineage>
</organism>
<dbReference type="PROSITE" id="PS50222">
    <property type="entry name" value="EF_HAND_2"/>
    <property type="match status" value="1"/>
</dbReference>
<dbReference type="AlphaFoldDB" id="A0A0F9GRH3"/>
<dbReference type="Gene3D" id="1.10.238.10">
    <property type="entry name" value="EF-hand"/>
    <property type="match status" value="1"/>
</dbReference>
<protein>
    <recommendedName>
        <fullName evidence="1">EF-hand domain-containing protein</fullName>
    </recommendedName>
</protein>
<dbReference type="PROSITE" id="PS00018">
    <property type="entry name" value="EF_HAND_1"/>
    <property type="match status" value="1"/>
</dbReference>
<feature type="domain" description="EF-hand" evidence="1">
    <location>
        <begin position="55"/>
        <end position="90"/>
    </location>
</feature>
<evidence type="ECO:0000313" key="2">
    <source>
        <dbReference type="EMBL" id="KKM01390.1"/>
    </source>
</evidence>
<reference evidence="2" key="1">
    <citation type="journal article" date="2015" name="Nature">
        <title>Complex archaea that bridge the gap between prokaryotes and eukaryotes.</title>
        <authorList>
            <person name="Spang A."/>
            <person name="Saw J.H."/>
            <person name="Jorgensen S.L."/>
            <person name="Zaremba-Niedzwiedzka K."/>
            <person name="Martijn J."/>
            <person name="Lind A.E."/>
            <person name="van Eijk R."/>
            <person name="Schleper C."/>
            <person name="Guy L."/>
            <person name="Ettema T.J."/>
        </authorList>
    </citation>
    <scope>NUCLEOTIDE SEQUENCE</scope>
</reference>
<dbReference type="InterPro" id="IPR011992">
    <property type="entry name" value="EF-hand-dom_pair"/>
</dbReference>
<dbReference type="SUPFAM" id="SSF47473">
    <property type="entry name" value="EF-hand"/>
    <property type="match status" value="1"/>
</dbReference>
<name>A0A0F9GRH3_9ZZZZ</name>
<gene>
    <name evidence="2" type="ORF">LCGC14_1794910</name>
</gene>
<accession>A0A0F9GRH3</accession>
<proteinExistence type="predicted"/>
<dbReference type="Pfam" id="PF13202">
    <property type="entry name" value="EF-hand_5"/>
    <property type="match status" value="2"/>
</dbReference>
<dbReference type="GO" id="GO:0005509">
    <property type="term" value="F:calcium ion binding"/>
    <property type="evidence" value="ECO:0007669"/>
    <property type="project" value="InterPro"/>
</dbReference>